<dbReference type="Proteomes" id="UP001595821">
    <property type="component" value="Unassembled WGS sequence"/>
</dbReference>
<evidence type="ECO:0000313" key="2">
    <source>
        <dbReference type="Proteomes" id="UP001595821"/>
    </source>
</evidence>
<name>A0ABD5P3Z6_9EURY</name>
<reference evidence="1 2" key="1">
    <citation type="journal article" date="2014" name="Int. J. Syst. Evol. Microbiol.">
        <title>Complete genome sequence of Corynebacterium casei LMG S-19264T (=DSM 44701T), isolated from a smear-ripened cheese.</title>
        <authorList>
            <consortium name="US DOE Joint Genome Institute (JGI-PGF)"/>
            <person name="Walter F."/>
            <person name="Albersmeier A."/>
            <person name="Kalinowski J."/>
            <person name="Ruckert C."/>
        </authorList>
    </citation>
    <scope>NUCLEOTIDE SEQUENCE [LARGE SCALE GENOMIC DNA]</scope>
    <source>
        <strain evidence="1 2">IBRC-M 10912</strain>
    </source>
</reference>
<dbReference type="RefSeq" id="WP_246976341.1">
    <property type="nucleotide sequence ID" value="NZ_CP095398.1"/>
</dbReference>
<proteinExistence type="predicted"/>
<dbReference type="EMBL" id="JBHSDJ010000127">
    <property type="protein sequence ID" value="MFC4248754.1"/>
    <property type="molecule type" value="Genomic_DNA"/>
</dbReference>
<organism evidence="1 2">
    <name type="scientific">Natribaculum luteum</name>
    <dbReference type="NCBI Taxonomy" id="1586232"/>
    <lineage>
        <taxon>Archaea</taxon>
        <taxon>Methanobacteriati</taxon>
        <taxon>Methanobacteriota</taxon>
        <taxon>Stenosarchaea group</taxon>
        <taxon>Halobacteria</taxon>
        <taxon>Halobacteriales</taxon>
        <taxon>Natrialbaceae</taxon>
        <taxon>Natribaculum</taxon>
    </lineage>
</organism>
<evidence type="ECO:0000313" key="1">
    <source>
        <dbReference type="EMBL" id="MFC4248754.1"/>
    </source>
</evidence>
<sequence length="164" mass="17830">MWYGTPEQVTGLEDAVGEAAIENALDKLARVAVVTETDAQAEYVDSEYDVGGTVSIETLAAEDDDFELVDPLPPPESPDLLTVGAYSNKTLKPLGKAVGSLLKTPNNPEVIFERAGQGTLGVSAMLCAPFEGGMIYPEYISGQRYPFYAPQVWMRQRRIIIQTT</sequence>
<protein>
    <submittedName>
        <fullName evidence="1">Uncharacterized protein</fullName>
    </submittedName>
</protein>
<comment type="caution">
    <text evidence="1">The sequence shown here is derived from an EMBL/GenBank/DDBJ whole genome shotgun (WGS) entry which is preliminary data.</text>
</comment>
<dbReference type="GeneID" id="71856038"/>
<gene>
    <name evidence="1" type="ORF">ACFOZ7_17790</name>
</gene>
<accession>A0ABD5P3Z6</accession>
<dbReference type="AlphaFoldDB" id="A0ABD5P3Z6"/>
<dbReference type="Gene3D" id="3.40.50.720">
    <property type="entry name" value="NAD(P)-binding Rossmann-like Domain"/>
    <property type="match status" value="1"/>
</dbReference>